<dbReference type="GO" id="GO:0005819">
    <property type="term" value="C:spindle"/>
    <property type="evidence" value="ECO:0007669"/>
    <property type="project" value="TreeGrafter"/>
</dbReference>
<dbReference type="PANTHER" id="PTHR19321">
    <property type="entry name" value="PROTEIN REGULATOR OF CYTOKINESIS 1 PRC1-RELATED"/>
    <property type="match status" value="1"/>
</dbReference>
<reference evidence="3 4" key="1">
    <citation type="submission" date="2017-09" db="EMBL/GenBank/DDBJ databases">
        <authorList>
            <consortium name="International Durum Wheat Genome Sequencing Consortium (IDWGSC)"/>
            <person name="Milanesi L."/>
        </authorList>
    </citation>
    <scope>NUCLEOTIDE SEQUENCE [LARGE SCALE GENOMIC DNA]</scope>
    <source>
        <strain evidence="4">cv. Svevo</strain>
    </source>
</reference>
<dbReference type="AlphaFoldDB" id="A0A9R1BEX3"/>
<protein>
    <submittedName>
        <fullName evidence="3">Uncharacterized protein</fullName>
    </submittedName>
</protein>
<accession>A0A9R1BEX3</accession>
<dbReference type="GO" id="GO:0008017">
    <property type="term" value="F:microtubule binding"/>
    <property type="evidence" value="ECO:0007669"/>
    <property type="project" value="InterPro"/>
</dbReference>
<keyword evidence="2" id="KW-0493">Microtubule</keyword>
<dbReference type="PANTHER" id="PTHR19321:SF4">
    <property type="entry name" value="65-KDA MICROTUBULE-ASSOCIATED PROTEIN 5"/>
    <property type="match status" value="1"/>
</dbReference>
<keyword evidence="4" id="KW-1185">Reference proteome</keyword>
<proteinExistence type="inferred from homology"/>
<dbReference type="GO" id="GO:0005737">
    <property type="term" value="C:cytoplasm"/>
    <property type="evidence" value="ECO:0007669"/>
    <property type="project" value="TreeGrafter"/>
</dbReference>
<gene>
    <name evidence="3" type="ORF">TRITD_6Bv1G206200</name>
</gene>
<evidence type="ECO:0000256" key="1">
    <source>
        <dbReference type="ARBA" id="ARBA00006187"/>
    </source>
</evidence>
<organism evidence="3 4">
    <name type="scientific">Triticum turgidum subsp. durum</name>
    <name type="common">Durum wheat</name>
    <name type="synonym">Triticum durum</name>
    <dbReference type="NCBI Taxonomy" id="4567"/>
    <lineage>
        <taxon>Eukaryota</taxon>
        <taxon>Viridiplantae</taxon>
        <taxon>Streptophyta</taxon>
        <taxon>Embryophyta</taxon>
        <taxon>Tracheophyta</taxon>
        <taxon>Spermatophyta</taxon>
        <taxon>Magnoliopsida</taxon>
        <taxon>Liliopsida</taxon>
        <taxon>Poales</taxon>
        <taxon>Poaceae</taxon>
        <taxon>BOP clade</taxon>
        <taxon>Pooideae</taxon>
        <taxon>Triticodae</taxon>
        <taxon>Triticeae</taxon>
        <taxon>Triticinae</taxon>
        <taxon>Triticum</taxon>
    </lineage>
</organism>
<dbReference type="Gramene" id="TRITD6Bv1G206200.2">
    <property type="protein sequence ID" value="TRITD6Bv1G206200.2"/>
    <property type="gene ID" value="TRITD6Bv1G206200"/>
</dbReference>
<dbReference type="InterPro" id="IPR007145">
    <property type="entry name" value="MAP65_Ase1_PRC1"/>
</dbReference>
<dbReference type="GO" id="GO:0000226">
    <property type="term" value="P:microtubule cytoskeleton organization"/>
    <property type="evidence" value="ECO:0007669"/>
    <property type="project" value="InterPro"/>
</dbReference>
<sequence>MCNMMSLDLKKTLYEVHPSFVELERIKSMSVSDSTLDRLAGKVHALNQEKKQRLRKVLVFAVHVSHLTKVWLQDLGGTLIELWSLTDTPLDEQKCFDHVTSLISVSQNTVMPQGCLSHDLIKKVTVDS</sequence>
<evidence type="ECO:0000313" key="4">
    <source>
        <dbReference type="Proteomes" id="UP000324705"/>
    </source>
</evidence>
<dbReference type="GO" id="GO:0005874">
    <property type="term" value="C:microtubule"/>
    <property type="evidence" value="ECO:0007669"/>
    <property type="project" value="UniProtKB-KW"/>
</dbReference>
<comment type="similarity">
    <text evidence="1">Belongs to the MAP65/ASE1 family.</text>
</comment>
<evidence type="ECO:0000256" key="2">
    <source>
        <dbReference type="ARBA" id="ARBA00022701"/>
    </source>
</evidence>
<dbReference type="EMBL" id="LT934122">
    <property type="protein sequence ID" value="VAI62128.1"/>
    <property type="molecule type" value="Genomic_DNA"/>
</dbReference>
<dbReference type="Proteomes" id="UP000324705">
    <property type="component" value="Chromosome 6B"/>
</dbReference>
<name>A0A9R1BEX3_TRITD</name>
<evidence type="ECO:0000313" key="3">
    <source>
        <dbReference type="EMBL" id="VAI62128.1"/>
    </source>
</evidence>